<accession>A0A1V1NSM1</accession>
<reference evidence="2" key="1">
    <citation type="submission" date="2012-11" db="EMBL/GenBank/DDBJ databases">
        <authorList>
            <person name="Lucero-Rivera Y.E."/>
            <person name="Tovar-Ramirez D."/>
        </authorList>
    </citation>
    <scope>NUCLEOTIDE SEQUENCE [LARGE SCALE GENOMIC DNA]</scope>
    <source>
        <strain evidence="2">Araruama</strain>
    </source>
</reference>
<evidence type="ECO:0000313" key="1">
    <source>
        <dbReference type="EMBL" id="ETR65563.1"/>
    </source>
</evidence>
<feature type="non-terminal residue" evidence="1">
    <location>
        <position position="1"/>
    </location>
</feature>
<organism evidence="1 2">
    <name type="scientific">Candidatus Magnetoglobus multicellularis str. Araruama</name>
    <dbReference type="NCBI Taxonomy" id="890399"/>
    <lineage>
        <taxon>Bacteria</taxon>
        <taxon>Pseudomonadati</taxon>
        <taxon>Thermodesulfobacteriota</taxon>
        <taxon>Desulfobacteria</taxon>
        <taxon>Desulfobacterales</taxon>
        <taxon>Desulfobacteraceae</taxon>
        <taxon>Candidatus Magnetoglobus</taxon>
    </lineage>
</organism>
<dbReference type="Proteomes" id="UP000189670">
    <property type="component" value="Unassembled WGS sequence"/>
</dbReference>
<evidence type="ECO:0008006" key="3">
    <source>
        <dbReference type="Google" id="ProtNLM"/>
    </source>
</evidence>
<gene>
    <name evidence="1" type="ORF">OMM_14058</name>
</gene>
<dbReference type="EMBL" id="ATBP01002704">
    <property type="protein sequence ID" value="ETR65563.1"/>
    <property type="molecule type" value="Genomic_DNA"/>
</dbReference>
<sequence>GDTVNFTLTSNDLTGTIRDSSGALLPQDGITVWIKVYKNGSYLTKAKAQKDGSGQFTVKGLEANTGYQLKIKASGFDQEWVSPSGTGVINIENAGEFMTGDVISFRFASGVW</sequence>
<evidence type="ECO:0000313" key="2">
    <source>
        <dbReference type="Proteomes" id="UP000189670"/>
    </source>
</evidence>
<dbReference type="AlphaFoldDB" id="A0A1V1NSM1"/>
<protein>
    <recommendedName>
        <fullName evidence="3">Carboxypeptidase regulatory-like domain-containing protein</fullName>
    </recommendedName>
</protein>
<comment type="caution">
    <text evidence="1">The sequence shown here is derived from an EMBL/GenBank/DDBJ whole genome shotgun (WGS) entry which is preliminary data.</text>
</comment>
<proteinExistence type="predicted"/>
<name>A0A1V1NSM1_9BACT</name>